<sequence>MWGRFIPVAFLILFASATSYSQQIVSGRIIARDTDLPLEEATIQIKGQPVHTHSGLDGRFTITLTKPTDTLYITHIGYDPKTIVWNQQLVKEPTIYLLPAPVQLSQVVVQDSRRALQQVMQIDLKTNPVNSAQDILRKVPGLFIGQHAGGGKAEQIFLRGFDIDHGTDIRITTDGMPVNMVSHAHGQGYADLHYLIPETIKDIQFGKGSYYAEEGDFATAGYVNFTTHNRLDRNLLKLEAGQFNTLRTVGMFNFFEKTGEKNSNAYIAGEYLFSNGPFEAPQNFNRLNFLAKYNTQINQKSSLQVLASTFNSKWDASGQIPDRAVRAGLITRWGAIDATEGGNTSRSNIAAKYRTKISDTEDWQSNFYFSQYDFSLFSNFTFFLEDPVNGDQIHQSEKRKIYGMDHRYTKQLFGDKADWVLTAGMGLRHDAVRDIQLSHTLQRKEVLEYFALGDIDQTNASLYGSAEWRKGHWKVIPGVRLDHFIFNYVDKLQPVYSTQAAQKTILSPKLNLVYTPHANWQGYLKMGKGFHSNDTRVVVAQQGREILPATYGADLGAIIKLHPKLLVQPAIWYLYMEQEFVYVGDAAIVEPSGKTRRLGAELGIRYQPFSWLYLDADINYAKARAIEEAKGNDFIPLAPSLTSTGGISVSPVKRLDLNWRYRYMKDRPANEDNSIQAQGYFVNDLLINYTRSKWALGLQVENLFDTEWREAQFETESRLRNEVAPVTEIHYTPGTPFFARIKWSLFF</sequence>
<protein>
    <submittedName>
        <fullName evidence="9">TonB-dependent receptor</fullName>
    </submittedName>
</protein>
<dbReference type="InterPro" id="IPR036942">
    <property type="entry name" value="Beta-barrel_TonB_sf"/>
</dbReference>
<gene>
    <name evidence="9" type="ORF">L0U88_12985</name>
</gene>
<keyword evidence="10" id="KW-1185">Reference proteome</keyword>
<evidence type="ECO:0000313" key="9">
    <source>
        <dbReference type="EMBL" id="MCF1715545.1"/>
    </source>
</evidence>
<evidence type="ECO:0000313" key="10">
    <source>
        <dbReference type="Proteomes" id="UP001200145"/>
    </source>
</evidence>
<dbReference type="Gene3D" id="2.60.40.1120">
    <property type="entry name" value="Carboxypeptidase-like, regulatory domain"/>
    <property type="match status" value="1"/>
</dbReference>
<dbReference type="InterPro" id="IPR037066">
    <property type="entry name" value="Plug_dom_sf"/>
</dbReference>
<evidence type="ECO:0000256" key="2">
    <source>
        <dbReference type="ARBA" id="ARBA00022448"/>
    </source>
</evidence>
<dbReference type="RefSeq" id="WP_234866497.1">
    <property type="nucleotide sequence ID" value="NZ_JAKEVY010000003.1"/>
</dbReference>
<accession>A0ABS9BK03</accession>
<name>A0ABS9BK03_9BACT</name>
<feature type="chain" id="PRO_5046190675" evidence="7">
    <location>
        <begin position="22"/>
        <end position="747"/>
    </location>
</feature>
<evidence type="ECO:0000256" key="5">
    <source>
        <dbReference type="ARBA" id="ARBA00023136"/>
    </source>
</evidence>
<dbReference type="Pfam" id="PF07715">
    <property type="entry name" value="Plug"/>
    <property type="match status" value="1"/>
</dbReference>
<keyword evidence="9" id="KW-0675">Receptor</keyword>
<evidence type="ECO:0000256" key="6">
    <source>
        <dbReference type="ARBA" id="ARBA00023237"/>
    </source>
</evidence>
<keyword evidence="6" id="KW-0998">Cell outer membrane</keyword>
<evidence type="ECO:0000259" key="8">
    <source>
        <dbReference type="Pfam" id="PF07715"/>
    </source>
</evidence>
<keyword evidence="5" id="KW-0472">Membrane</keyword>
<feature type="domain" description="TonB-dependent receptor plug" evidence="8">
    <location>
        <begin position="110"/>
        <end position="221"/>
    </location>
</feature>
<dbReference type="Gene3D" id="2.40.170.20">
    <property type="entry name" value="TonB-dependent receptor, beta-barrel domain"/>
    <property type="match status" value="1"/>
</dbReference>
<keyword evidence="2" id="KW-0813">Transport</keyword>
<evidence type="ECO:0000256" key="7">
    <source>
        <dbReference type="SAM" id="SignalP"/>
    </source>
</evidence>
<dbReference type="EMBL" id="JAKEVY010000003">
    <property type="protein sequence ID" value="MCF1715545.1"/>
    <property type="molecule type" value="Genomic_DNA"/>
</dbReference>
<evidence type="ECO:0000256" key="4">
    <source>
        <dbReference type="ARBA" id="ARBA00022692"/>
    </source>
</evidence>
<comment type="subcellular location">
    <subcellularLocation>
        <location evidence="1">Cell outer membrane</location>
        <topology evidence="1">Multi-pass membrane protein</topology>
    </subcellularLocation>
</comment>
<dbReference type="InterPro" id="IPR039426">
    <property type="entry name" value="TonB-dep_rcpt-like"/>
</dbReference>
<dbReference type="PANTHER" id="PTHR30069">
    <property type="entry name" value="TONB-DEPENDENT OUTER MEMBRANE RECEPTOR"/>
    <property type="match status" value="1"/>
</dbReference>
<organism evidence="9 10">
    <name type="scientific">Flavihumibacter fluminis</name>
    <dbReference type="NCBI Taxonomy" id="2909236"/>
    <lineage>
        <taxon>Bacteria</taxon>
        <taxon>Pseudomonadati</taxon>
        <taxon>Bacteroidota</taxon>
        <taxon>Chitinophagia</taxon>
        <taxon>Chitinophagales</taxon>
        <taxon>Chitinophagaceae</taxon>
        <taxon>Flavihumibacter</taxon>
    </lineage>
</organism>
<dbReference type="Gene3D" id="2.170.130.10">
    <property type="entry name" value="TonB-dependent receptor, plug domain"/>
    <property type="match status" value="1"/>
</dbReference>
<dbReference type="PANTHER" id="PTHR30069:SF36">
    <property type="entry name" value="BLL6948 PROTEIN"/>
    <property type="match status" value="1"/>
</dbReference>
<evidence type="ECO:0000256" key="1">
    <source>
        <dbReference type="ARBA" id="ARBA00004571"/>
    </source>
</evidence>
<comment type="caution">
    <text evidence="9">The sequence shown here is derived from an EMBL/GenBank/DDBJ whole genome shotgun (WGS) entry which is preliminary data.</text>
</comment>
<feature type="signal peptide" evidence="7">
    <location>
        <begin position="1"/>
        <end position="21"/>
    </location>
</feature>
<dbReference type="Proteomes" id="UP001200145">
    <property type="component" value="Unassembled WGS sequence"/>
</dbReference>
<dbReference type="InterPro" id="IPR012910">
    <property type="entry name" value="Plug_dom"/>
</dbReference>
<dbReference type="SUPFAM" id="SSF49464">
    <property type="entry name" value="Carboxypeptidase regulatory domain-like"/>
    <property type="match status" value="1"/>
</dbReference>
<reference evidence="9 10" key="1">
    <citation type="submission" date="2022-01" db="EMBL/GenBank/DDBJ databases">
        <title>Flavihumibacter sp. nov., isolated from sediment of a river.</title>
        <authorList>
            <person name="Liu H."/>
        </authorList>
    </citation>
    <scope>NUCLEOTIDE SEQUENCE [LARGE SCALE GENOMIC DNA]</scope>
    <source>
        <strain evidence="9 10">RY-1</strain>
    </source>
</reference>
<evidence type="ECO:0000256" key="3">
    <source>
        <dbReference type="ARBA" id="ARBA00022452"/>
    </source>
</evidence>
<keyword evidence="4" id="KW-0812">Transmembrane</keyword>
<dbReference type="InterPro" id="IPR008969">
    <property type="entry name" value="CarboxyPept-like_regulatory"/>
</dbReference>
<proteinExistence type="predicted"/>
<keyword evidence="7" id="KW-0732">Signal</keyword>
<dbReference type="Pfam" id="PF13715">
    <property type="entry name" value="CarbopepD_reg_2"/>
    <property type="match status" value="1"/>
</dbReference>
<keyword evidence="3" id="KW-1134">Transmembrane beta strand</keyword>
<dbReference type="SUPFAM" id="SSF56935">
    <property type="entry name" value="Porins"/>
    <property type="match status" value="1"/>
</dbReference>